<name>A0A0F9XAL5_9ZZZZ</name>
<comment type="caution">
    <text evidence="1">The sequence shown here is derived from an EMBL/GenBank/DDBJ whole genome shotgun (WGS) entry which is preliminary data.</text>
</comment>
<dbReference type="EMBL" id="LAZR01000066">
    <property type="protein sequence ID" value="KKN96086.1"/>
    <property type="molecule type" value="Genomic_DNA"/>
</dbReference>
<gene>
    <name evidence="1" type="ORF">LCGC14_0170150</name>
</gene>
<proteinExistence type="predicted"/>
<organism evidence="1">
    <name type="scientific">marine sediment metagenome</name>
    <dbReference type="NCBI Taxonomy" id="412755"/>
    <lineage>
        <taxon>unclassified sequences</taxon>
        <taxon>metagenomes</taxon>
        <taxon>ecological metagenomes</taxon>
    </lineage>
</organism>
<sequence>MKRCCCERQCKCAEDPACAGSLTRVSQDKSLADSDTKFVPSARWPTIETYRKRRITPLRDKAGNTVGFRPVIQQGWGESRVVHSTVYRITDVIDESTAMAMAQDWRDKKERELGIAQGQLSAKASTKFTSGVSLVVSKKPPYRAYWKWYKKGYQKVTVYMSQTKGYLTSYKEFVLRVCTILEISVPEDIAPSTPLATQYKRLREMGIPELPERRSSKRSED</sequence>
<accession>A0A0F9XAL5</accession>
<dbReference type="AlphaFoldDB" id="A0A0F9XAL5"/>
<reference evidence="1" key="1">
    <citation type="journal article" date="2015" name="Nature">
        <title>Complex archaea that bridge the gap between prokaryotes and eukaryotes.</title>
        <authorList>
            <person name="Spang A."/>
            <person name="Saw J.H."/>
            <person name="Jorgensen S.L."/>
            <person name="Zaremba-Niedzwiedzka K."/>
            <person name="Martijn J."/>
            <person name="Lind A.E."/>
            <person name="van Eijk R."/>
            <person name="Schleper C."/>
            <person name="Guy L."/>
            <person name="Ettema T.J."/>
        </authorList>
    </citation>
    <scope>NUCLEOTIDE SEQUENCE</scope>
</reference>
<protein>
    <submittedName>
        <fullName evidence="1">Uncharacterized protein</fullName>
    </submittedName>
</protein>
<evidence type="ECO:0000313" key="1">
    <source>
        <dbReference type="EMBL" id="KKN96086.1"/>
    </source>
</evidence>